<reference evidence="2 3" key="1">
    <citation type="submission" date="2023-05" db="EMBL/GenBank/DDBJ databases">
        <title>B98-5 Cell Line De Novo Hybrid Assembly: An Optical Mapping Approach.</title>
        <authorList>
            <person name="Kananen K."/>
            <person name="Auerbach J.A."/>
            <person name="Kautto E."/>
            <person name="Blachly J.S."/>
        </authorList>
    </citation>
    <scope>NUCLEOTIDE SEQUENCE [LARGE SCALE GENOMIC DNA]</scope>
    <source>
        <strain evidence="2">B95-8</strain>
        <tissue evidence="2">Cell line</tissue>
    </source>
</reference>
<feature type="region of interest" description="Disordered" evidence="1">
    <location>
        <begin position="21"/>
        <end position="55"/>
    </location>
</feature>
<accession>A0ABQ9TXB2</accession>
<sequence>ARQFQQGNLMQGKTKLCKAIQGKSIPGKNGKAIPGKAREGDAIPSRTISGEVMQG</sequence>
<feature type="non-terminal residue" evidence="2">
    <location>
        <position position="1"/>
    </location>
</feature>
<dbReference type="EMBL" id="JASSZA010000018">
    <property type="protein sequence ID" value="KAK2089420.1"/>
    <property type="molecule type" value="Genomic_DNA"/>
</dbReference>
<dbReference type="Proteomes" id="UP001266305">
    <property type="component" value="Unassembled WGS sequence"/>
</dbReference>
<gene>
    <name evidence="2" type="ORF">P7K49_032086</name>
</gene>
<proteinExistence type="predicted"/>
<feature type="non-terminal residue" evidence="2">
    <location>
        <position position="55"/>
    </location>
</feature>
<name>A0ABQ9TXB2_SAGOE</name>
<comment type="caution">
    <text evidence="2">The sequence shown here is derived from an EMBL/GenBank/DDBJ whole genome shotgun (WGS) entry which is preliminary data.</text>
</comment>
<organism evidence="2 3">
    <name type="scientific">Saguinus oedipus</name>
    <name type="common">Cotton-top tamarin</name>
    <name type="synonym">Oedipomidas oedipus</name>
    <dbReference type="NCBI Taxonomy" id="9490"/>
    <lineage>
        <taxon>Eukaryota</taxon>
        <taxon>Metazoa</taxon>
        <taxon>Chordata</taxon>
        <taxon>Craniata</taxon>
        <taxon>Vertebrata</taxon>
        <taxon>Euteleostomi</taxon>
        <taxon>Mammalia</taxon>
        <taxon>Eutheria</taxon>
        <taxon>Euarchontoglires</taxon>
        <taxon>Primates</taxon>
        <taxon>Haplorrhini</taxon>
        <taxon>Platyrrhini</taxon>
        <taxon>Cebidae</taxon>
        <taxon>Callitrichinae</taxon>
        <taxon>Saguinus</taxon>
    </lineage>
</organism>
<evidence type="ECO:0000313" key="3">
    <source>
        <dbReference type="Proteomes" id="UP001266305"/>
    </source>
</evidence>
<evidence type="ECO:0000313" key="2">
    <source>
        <dbReference type="EMBL" id="KAK2089420.1"/>
    </source>
</evidence>
<evidence type="ECO:0000256" key="1">
    <source>
        <dbReference type="SAM" id="MobiDB-lite"/>
    </source>
</evidence>
<protein>
    <submittedName>
        <fullName evidence="2">Uncharacterized protein</fullName>
    </submittedName>
</protein>
<keyword evidence="3" id="KW-1185">Reference proteome</keyword>